<evidence type="ECO:0000256" key="1">
    <source>
        <dbReference type="SAM" id="MobiDB-lite"/>
    </source>
</evidence>
<feature type="compositionally biased region" description="Polar residues" evidence="1">
    <location>
        <begin position="17"/>
        <end position="28"/>
    </location>
</feature>
<dbReference type="AlphaFoldDB" id="A0A084VJ20"/>
<reference evidence="3" key="2">
    <citation type="submission" date="2020-05" db="UniProtKB">
        <authorList>
            <consortium name="EnsemblMetazoa"/>
        </authorList>
    </citation>
    <scope>IDENTIFICATION</scope>
</reference>
<name>A0A084VJ20_ANOSI</name>
<dbReference type="VEuPathDB" id="VectorBase:ASIC005134"/>
<dbReference type="EMBL" id="ATLV01013426">
    <property type="status" value="NOT_ANNOTATED_CDS"/>
    <property type="molecule type" value="Genomic_DNA"/>
</dbReference>
<gene>
    <name evidence="2" type="ORF">ZHAS_00005134</name>
</gene>
<proteinExistence type="predicted"/>
<keyword evidence="4" id="KW-1185">Reference proteome</keyword>
<dbReference type="EMBL" id="KE524855">
    <property type="protein sequence ID" value="KFB37964.1"/>
    <property type="molecule type" value="Genomic_DNA"/>
</dbReference>
<evidence type="ECO:0000313" key="4">
    <source>
        <dbReference type="Proteomes" id="UP000030765"/>
    </source>
</evidence>
<sequence length="124" mass="12703">MAAVVCAPPMVVGELASSGSKTATLQSTSPPPPLFAKPGALPVRSPKPPHASPPTATDASASQRGSTPLAHPTDTESHGYQSKLQADGGNRARYSDRFSGKGPALPLPVYPACHPGRTRLITTP</sequence>
<evidence type="ECO:0000313" key="3">
    <source>
        <dbReference type="EnsemblMetazoa" id="ASIC005134-PA"/>
    </source>
</evidence>
<dbReference type="EnsemblMetazoa" id="ASIC005134-RA">
    <property type="protein sequence ID" value="ASIC005134-PA"/>
    <property type="gene ID" value="ASIC005134"/>
</dbReference>
<reference evidence="2 4" key="1">
    <citation type="journal article" date="2014" name="BMC Genomics">
        <title>Genome sequence of Anopheles sinensis provides insight into genetics basis of mosquito competence for malaria parasites.</title>
        <authorList>
            <person name="Zhou D."/>
            <person name="Zhang D."/>
            <person name="Ding G."/>
            <person name="Shi L."/>
            <person name="Hou Q."/>
            <person name="Ye Y."/>
            <person name="Xu Y."/>
            <person name="Zhou H."/>
            <person name="Xiong C."/>
            <person name="Li S."/>
            <person name="Yu J."/>
            <person name="Hong S."/>
            <person name="Yu X."/>
            <person name="Zou P."/>
            <person name="Chen C."/>
            <person name="Chang X."/>
            <person name="Wang W."/>
            <person name="Lv Y."/>
            <person name="Sun Y."/>
            <person name="Ma L."/>
            <person name="Shen B."/>
            <person name="Zhu C."/>
        </authorList>
    </citation>
    <scope>NUCLEOTIDE SEQUENCE [LARGE SCALE GENOMIC DNA]</scope>
</reference>
<accession>A0A084VJ20</accession>
<evidence type="ECO:0000313" key="2">
    <source>
        <dbReference type="EMBL" id="KFB37964.1"/>
    </source>
</evidence>
<dbReference type="Proteomes" id="UP000030765">
    <property type="component" value="Unassembled WGS sequence"/>
</dbReference>
<feature type="compositionally biased region" description="Low complexity" evidence="1">
    <location>
        <begin position="53"/>
        <end position="62"/>
    </location>
</feature>
<feature type="region of interest" description="Disordered" evidence="1">
    <location>
        <begin position="16"/>
        <end position="124"/>
    </location>
</feature>
<organism evidence="2">
    <name type="scientific">Anopheles sinensis</name>
    <name type="common">Mosquito</name>
    <dbReference type="NCBI Taxonomy" id="74873"/>
    <lineage>
        <taxon>Eukaryota</taxon>
        <taxon>Metazoa</taxon>
        <taxon>Ecdysozoa</taxon>
        <taxon>Arthropoda</taxon>
        <taxon>Hexapoda</taxon>
        <taxon>Insecta</taxon>
        <taxon>Pterygota</taxon>
        <taxon>Neoptera</taxon>
        <taxon>Endopterygota</taxon>
        <taxon>Diptera</taxon>
        <taxon>Nematocera</taxon>
        <taxon>Culicoidea</taxon>
        <taxon>Culicidae</taxon>
        <taxon>Anophelinae</taxon>
        <taxon>Anopheles</taxon>
    </lineage>
</organism>
<protein>
    <submittedName>
        <fullName evidence="2 3">Uncharacterized protein</fullName>
    </submittedName>
</protein>